<evidence type="ECO:0000256" key="3">
    <source>
        <dbReference type="ARBA" id="ARBA00023125"/>
    </source>
</evidence>
<keyword evidence="4" id="KW-0804">Transcription</keyword>
<name>A0A3N0HWY4_9FIRM</name>
<evidence type="ECO:0000259" key="5">
    <source>
        <dbReference type="PROSITE" id="PS50931"/>
    </source>
</evidence>
<dbReference type="InterPro" id="IPR036388">
    <property type="entry name" value="WH-like_DNA-bd_sf"/>
</dbReference>
<dbReference type="GO" id="GO:0003677">
    <property type="term" value="F:DNA binding"/>
    <property type="evidence" value="ECO:0007669"/>
    <property type="project" value="UniProtKB-KW"/>
</dbReference>
<dbReference type="InterPro" id="IPR005119">
    <property type="entry name" value="LysR_subst-bd"/>
</dbReference>
<keyword evidence="2" id="KW-0805">Transcription regulation</keyword>
<keyword evidence="3" id="KW-0238">DNA-binding</keyword>
<dbReference type="SUPFAM" id="SSF53850">
    <property type="entry name" value="Periplasmic binding protein-like II"/>
    <property type="match status" value="1"/>
</dbReference>
<dbReference type="Proteomes" id="UP000276568">
    <property type="component" value="Unassembled WGS sequence"/>
</dbReference>
<dbReference type="EMBL" id="RJQC01000004">
    <property type="protein sequence ID" value="RNM29303.1"/>
    <property type="molecule type" value="Genomic_DNA"/>
</dbReference>
<sequence>MTLQQIYYMIVTAEVGSMNKAAEKLFISQPTLTSAIKELESELGITIFERTNRGVLLTDEGNDFLMSARQIYQQYELLKEKYGPQGSIKHKFSVSCQHYSFAVKAFVETVKQFDTLKYEFRIKECQTMEVIKDVGNSKSEIGILYMSDYNRKYIQRLMDENGLGFEPIITCDAYVYLYKDHPLAKEKSIRLNQLQDYPYLSFDQGDDGAFYLAEEILSENEYARQIKLNDRATALNLMIGLNGYMLCSGIISEELNGDDYVVIPYEADDDNPNSSMTIGYIYKRHSVLSPIAKTYVEELSDYFK</sequence>
<dbReference type="PANTHER" id="PTHR30346:SF0">
    <property type="entry name" value="HCA OPERON TRANSCRIPTIONAL ACTIVATOR HCAR"/>
    <property type="match status" value="1"/>
</dbReference>
<evidence type="ECO:0000256" key="4">
    <source>
        <dbReference type="ARBA" id="ARBA00023163"/>
    </source>
</evidence>
<reference evidence="6 7" key="1">
    <citation type="submission" date="2018-11" db="EMBL/GenBank/DDBJ databases">
        <title>Clostridium sp. nov., a member of the family Erysipelotrichaceae isolated from pig faeces.</title>
        <authorList>
            <person name="Chang Y.-H."/>
        </authorList>
    </citation>
    <scope>NUCLEOTIDE SEQUENCE [LARGE SCALE GENOMIC DNA]</scope>
    <source>
        <strain evidence="6 7">YH-panp20</strain>
    </source>
</reference>
<accession>A0A3N0HWY4</accession>
<dbReference type="GO" id="GO:0032993">
    <property type="term" value="C:protein-DNA complex"/>
    <property type="evidence" value="ECO:0007669"/>
    <property type="project" value="TreeGrafter"/>
</dbReference>
<evidence type="ECO:0000313" key="6">
    <source>
        <dbReference type="EMBL" id="RNM29303.1"/>
    </source>
</evidence>
<dbReference type="Gene3D" id="3.40.190.290">
    <property type="match status" value="1"/>
</dbReference>
<dbReference type="PRINTS" id="PR00039">
    <property type="entry name" value="HTHLYSR"/>
</dbReference>
<dbReference type="Pfam" id="PF03466">
    <property type="entry name" value="LysR_substrate"/>
    <property type="match status" value="1"/>
</dbReference>
<dbReference type="PROSITE" id="PS50931">
    <property type="entry name" value="HTH_LYSR"/>
    <property type="match status" value="1"/>
</dbReference>
<dbReference type="AlphaFoldDB" id="A0A3N0HWY4"/>
<evidence type="ECO:0000256" key="2">
    <source>
        <dbReference type="ARBA" id="ARBA00023015"/>
    </source>
</evidence>
<dbReference type="CDD" id="cd05466">
    <property type="entry name" value="PBP2_LTTR_substrate"/>
    <property type="match status" value="1"/>
</dbReference>
<dbReference type="Gene3D" id="1.10.10.10">
    <property type="entry name" value="Winged helix-like DNA-binding domain superfamily/Winged helix DNA-binding domain"/>
    <property type="match status" value="1"/>
</dbReference>
<dbReference type="PANTHER" id="PTHR30346">
    <property type="entry name" value="TRANSCRIPTIONAL DUAL REGULATOR HCAR-RELATED"/>
    <property type="match status" value="1"/>
</dbReference>
<evidence type="ECO:0000313" key="7">
    <source>
        <dbReference type="Proteomes" id="UP000276568"/>
    </source>
</evidence>
<comment type="caution">
    <text evidence="6">The sequence shown here is derived from an EMBL/GenBank/DDBJ whole genome shotgun (WGS) entry which is preliminary data.</text>
</comment>
<dbReference type="InterPro" id="IPR036390">
    <property type="entry name" value="WH_DNA-bd_sf"/>
</dbReference>
<dbReference type="InterPro" id="IPR000847">
    <property type="entry name" value="LysR_HTH_N"/>
</dbReference>
<dbReference type="Pfam" id="PF00126">
    <property type="entry name" value="HTH_1"/>
    <property type="match status" value="1"/>
</dbReference>
<evidence type="ECO:0000256" key="1">
    <source>
        <dbReference type="ARBA" id="ARBA00009437"/>
    </source>
</evidence>
<organism evidence="6 7">
    <name type="scientific">Absicoccus porci</name>
    <dbReference type="NCBI Taxonomy" id="2486576"/>
    <lineage>
        <taxon>Bacteria</taxon>
        <taxon>Bacillati</taxon>
        <taxon>Bacillota</taxon>
        <taxon>Erysipelotrichia</taxon>
        <taxon>Erysipelotrichales</taxon>
        <taxon>Erysipelotrichaceae</taxon>
        <taxon>Absicoccus</taxon>
    </lineage>
</organism>
<dbReference type="GO" id="GO:0003700">
    <property type="term" value="F:DNA-binding transcription factor activity"/>
    <property type="evidence" value="ECO:0007669"/>
    <property type="project" value="InterPro"/>
</dbReference>
<feature type="domain" description="HTH lysR-type" evidence="5">
    <location>
        <begin position="1"/>
        <end position="58"/>
    </location>
</feature>
<gene>
    <name evidence="6" type="ORF">EDX97_09875</name>
</gene>
<dbReference type="RefSeq" id="WP_128520988.1">
    <property type="nucleotide sequence ID" value="NZ_CAUWBR010000016.1"/>
</dbReference>
<dbReference type="SUPFAM" id="SSF46785">
    <property type="entry name" value="Winged helix' DNA-binding domain"/>
    <property type="match status" value="1"/>
</dbReference>
<proteinExistence type="inferred from homology"/>
<comment type="similarity">
    <text evidence="1">Belongs to the LysR transcriptional regulatory family.</text>
</comment>
<dbReference type="FunFam" id="1.10.10.10:FF:000001">
    <property type="entry name" value="LysR family transcriptional regulator"/>
    <property type="match status" value="1"/>
</dbReference>
<dbReference type="OrthoDB" id="9803714at2"/>
<protein>
    <submittedName>
        <fullName evidence="6">LysR family transcriptional regulator</fullName>
    </submittedName>
</protein>
<keyword evidence="7" id="KW-1185">Reference proteome</keyword>